<dbReference type="AlphaFoldDB" id="A0A1B0D9B3"/>
<dbReference type="EnsemblMetazoa" id="PPAI004225-RA">
    <property type="protein sequence ID" value="PPAI004225-PA"/>
    <property type="gene ID" value="PPAI004225"/>
</dbReference>
<feature type="coiled-coil region" evidence="1">
    <location>
        <begin position="201"/>
        <end position="281"/>
    </location>
</feature>
<dbReference type="VEuPathDB" id="VectorBase:PPAI004225"/>
<sequence length="798" mass="90208">RDINFCSVFFLRLLNVIFIYEKQSLSGNFLCLPIFPNVPHGDVNLFAKSSPVSQFFYFVFVGAVQIVHRLRSLFIPEKSAPNMDEEDFSPQKQYHTKFSDDDLVNLCQRANLVKYHTPQWDLKARAEPESTLKHAKHSVKGVGKSVSNGQESWGRDSGARDLSPEVLRAPTSSEAGSQITENEVANCSIVDLANKFHASAMSALKTEVVDLTEKLKGAVKDRETLEKELAEALEEKDRSRRRLEVISAAHESRLTEMHCVIVELSKKLKRYEERSIIEEQEPEESVSELSFQEGSVYNSELDGQLGGDYEPTDQLDVKSEQQERLTNLDDLGQIPSQGPSSQLEMLQEEILHLRAQVALLQSHLASTSNLRSLTRELSNEAGHGETIEPDESTTNQRQMKFPLEMAKKSPNFGTYNSMKSQKLLEFSNGPPIAKVAERVKLRKTAEQSGANTPEVLNEDFPAVMAEHLMADLLPKGEPGELDISNILEIERLHNCIEHLKAQNSLLSLTLNESKSHCDQLYLLCGKYESNAIALQQALNFSDRTIEAYDVMLALFESRLDVLECKPTGEKNRQDAENVARHLLSHLESEKNLPDHSLGPWQDASLIYSSSNDNLTPWSKEDDFRLREHISKLKGNRARVQNTTVVLQSPYYCEETGEYSAAMLTPSASKGTPKASHEDKRMNMEVAVLMQELMNMREDMTEFKFRAEMCEREKRCAEESLMTVQKALTQLQAQFTHNEALVSKSNSEKLACSDSEYVENMERELVQAFARESRLKMRLQRLVESVTTAMKSEGKKSSK</sequence>
<dbReference type="InterPro" id="IPR019536">
    <property type="entry name" value="USHBP1_PDZ-bd"/>
</dbReference>
<reference evidence="4" key="1">
    <citation type="submission" date="2022-08" db="UniProtKB">
        <authorList>
            <consortium name="EnsemblMetazoa"/>
        </authorList>
    </citation>
    <scope>IDENTIFICATION</scope>
    <source>
        <strain evidence="4">Israel</strain>
    </source>
</reference>
<evidence type="ECO:0000256" key="2">
    <source>
        <dbReference type="SAM" id="MobiDB-lite"/>
    </source>
</evidence>
<evidence type="ECO:0000313" key="4">
    <source>
        <dbReference type="EnsemblMetazoa" id="PPAI004225-PA"/>
    </source>
</evidence>
<evidence type="ECO:0000259" key="3">
    <source>
        <dbReference type="Pfam" id="PF10506"/>
    </source>
</evidence>
<dbReference type="Proteomes" id="UP000092462">
    <property type="component" value="Unassembled WGS sequence"/>
</dbReference>
<keyword evidence="1" id="KW-0175">Coiled coil</keyword>
<dbReference type="PANTHER" id="PTHR23347">
    <property type="entry name" value="COLORECTAL MUTANT CANCER PROTEIN MCC PROTEIN -RELATED"/>
    <property type="match status" value="1"/>
</dbReference>
<feature type="region of interest" description="Disordered" evidence="2">
    <location>
        <begin position="131"/>
        <end position="177"/>
    </location>
</feature>
<feature type="compositionally biased region" description="Basic and acidic residues" evidence="2">
    <location>
        <begin position="153"/>
        <end position="163"/>
    </location>
</feature>
<organism evidence="4 5">
    <name type="scientific">Phlebotomus papatasi</name>
    <name type="common">Sandfly</name>
    <dbReference type="NCBI Taxonomy" id="29031"/>
    <lineage>
        <taxon>Eukaryota</taxon>
        <taxon>Metazoa</taxon>
        <taxon>Ecdysozoa</taxon>
        <taxon>Arthropoda</taxon>
        <taxon>Hexapoda</taxon>
        <taxon>Insecta</taxon>
        <taxon>Pterygota</taxon>
        <taxon>Neoptera</taxon>
        <taxon>Endopterygota</taxon>
        <taxon>Diptera</taxon>
        <taxon>Nematocera</taxon>
        <taxon>Psychodoidea</taxon>
        <taxon>Psychodidae</taxon>
        <taxon>Phlebotomus</taxon>
        <taxon>Phlebotomus</taxon>
    </lineage>
</organism>
<dbReference type="PANTHER" id="PTHR23347:SF6">
    <property type="entry name" value="FI17904P1"/>
    <property type="match status" value="1"/>
</dbReference>
<proteinExistence type="predicted"/>
<dbReference type="EMBL" id="AJVK01004308">
    <property type="status" value="NOT_ANNOTATED_CDS"/>
    <property type="molecule type" value="Genomic_DNA"/>
</dbReference>
<protein>
    <recommendedName>
        <fullName evidence="3">Harmonin-binding protein USHBP1 PDZ-binding domain-containing protein</fullName>
    </recommendedName>
</protein>
<dbReference type="InterPro" id="IPR040171">
    <property type="entry name" value="USBP1-like"/>
</dbReference>
<evidence type="ECO:0000313" key="5">
    <source>
        <dbReference type="Proteomes" id="UP000092462"/>
    </source>
</evidence>
<feature type="domain" description="Harmonin-binding protein USHBP1 PDZ-binding" evidence="3">
    <location>
        <begin position="491"/>
        <end position="554"/>
    </location>
</feature>
<accession>A0A1B0D9B3</accession>
<dbReference type="VEuPathDB" id="VectorBase:PPAPM1_008762"/>
<name>A0A1B0D9B3_PHLPP</name>
<evidence type="ECO:0000256" key="1">
    <source>
        <dbReference type="SAM" id="Coils"/>
    </source>
</evidence>
<keyword evidence="5" id="KW-1185">Reference proteome</keyword>
<dbReference type="Pfam" id="PF10506">
    <property type="entry name" value="USHBP1_PDZ-bd"/>
    <property type="match status" value="1"/>
</dbReference>